<evidence type="ECO:0000313" key="2">
    <source>
        <dbReference type="EMBL" id="SOC24469.1"/>
    </source>
</evidence>
<dbReference type="Proteomes" id="UP000219636">
    <property type="component" value="Unassembled WGS sequence"/>
</dbReference>
<keyword evidence="1" id="KW-0812">Transmembrane</keyword>
<dbReference type="EMBL" id="OBMQ01000017">
    <property type="protein sequence ID" value="SOC24469.1"/>
    <property type="molecule type" value="Genomic_DNA"/>
</dbReference>
<keyword evidence="1" id="KW-1133">Transmembrane helix</keyword>
<sequence length="229" mass="26852">MKVKVVLVLLGITSILIIAFTQFIWNSVPEFWLYGAEIGNVLFNLSIGYLSAFIFYIIDIWIPGLQKRKRVNFRVKMPLNRIVSFMEAPLVNIVKRYGEDSKNINTLSSEEFKEITERIDLINDQGDLFFIDANRNANFGEYLYYHVENVEEYINSILKMPFEYEIELLELLDQIERSKYHEMLNSIKNLSGFRGPVQAKGEATSNTVYEYYYLCSQLKKYMNKQGILE</sequence>
<reference evidence="3" key="1">
    <citation type="submission" date="2017-08" db="EMBL/GenBank/DDBJ databases">
        <authorList>
            <person name="Varghese N."/>
            <person name="Submissions S."/>
        </authorList>
    </citation>
    <scope>NUCLEOTIDE SEQUENCE [LARGE SCALE GENOMIC DNA]</scope>
    <source>
        <strain evidence="3">JC22</strain>
    </source>
</reference>
<keyword evidence="1" id="KW-0472">Membrane</keyword>
<evidence type="ECO:0000256" key="1">
    <source>
        <dbReference type="SAM" id="Phobius"/>
    </source>
</evidence>
<evidence type="ECO:0000313" key="3">
    <source>
        <dbReference type="Proteomes" id="UP000219636"/>
    </source>
</evidence>
<name>A0A285TTI1_9BACL</name>
<feature type="transmembrane region" description="Helical" evidence="1">
    <location>
        <begin position="41"/>
        <end position="62"/>
    </location>
</feature>
<accession>A0A285TTI1</accession>
<proteinExistence type="predicted"/>
<gene>
    <name evidence="2" type="ORF">SAMN05880501_11734</name>
</gene>
<protein>
    <submittedName>
        <fullName evidence="2">Uncharacterized protein</fullName>
    </submittedName>
</protein>
<feature type="transmembrane region" description="Helical" evidence="1">
    <location>
        <begin position="5"/>
        <end position="25"/>
    </location>
</feature>
<dbReference type="AlphaFoldDB" id="A0A285TTI1"/>
<keyword evidence="3" id="KW-1185">Reference proteome</keyword>
<organism evidence="2 3">
    <name type="scientific">Ureibacillus xyleni</name>
    <dbReference type="NCBI Taxonomy" id="614648"/>
    <lineage>
        <taxon>Bacteria</taxon>
        <taxon>Bacillati</taxon>
        <taxon>Bacillota</taxon>
        <taxon>Bacilli</taxon>
        <taxon>Bacillales</taxon>
        <taxon>Caryophanaceae</taxon>
        <taxon>Ureibacillus</taxon>
    </lineage>
</organism>